<keyword evidence="9" id="KW-1185">Reference proteome</keyword>
<dbReference type="OrthoDB" id="601557at2759"/>
<protein>
    <recommendedName>
        <fullName evidence="7">MADS-box domain-containing protein</fullName>
    </recommendedName>
</protein>
<dbReference type="Pfam" id="PF00319">
    <property type="entry name" value="SRF-TF"/>
    <property type="match status" value="1"/>
</dbReference>
<organism evidence="8 9">
    <name type="scientific">Tetracentron sinense</name>
    <name type="common">Spur-leaf</name>
    <dbReference type="NCBI Taxonomy" id="13715"/>
    <lineage>
        <taxon>Eukaryota</taxon>
        <taxon>Viridiplantae</taxon>
        <taxon>Streptophyta</taxon>
        <taxon>Embryophyta</taxon>
        <taxon>Tracheophyta</taxon>
        <taxon>Spermatophyta</taxon>
        <taxon>Magnoliopsida</taxon>
        <taxon>Trochodendrales</taxon>
        <taxon>Trochodendraceae</taxon>
        <taxon>Tetracentron</taxon>
    </lineage>
</organism>
<comment type="subcellular location">
    <subcellularLocation>
        <location evidence="1">Nucleus</location>
    </subcellularLocation>
</comment>
<keyword evidence="5" id="KW-0539">Nucleus</keyword>
<evidence type="ECO:0000259" key="7">
    <source>
        <dbReference type="PROSITE" id="PS50066"/>
    </source>
</evidence>
<name>A0A835D1C1_TETSI</name>
<feature type="domain" description="MADS-box" evidence="7">
    <location>
        <begin position="1"/>
        <end position="51"/>
    </location>
</feature>
<dbReference type="InterPro" id="IPR002100">
    <property type="entry name" value="TF_MADSbox"/>
</dbReference>
<keyword evidence="3" id="KW-0238">DNA-binding</keyword>
<keyword evidence="2" id="KW-0805">Transcription regulation</keyword>
<comment type="caution">
    <text evidence="8">The sequence shown here is derived from an EMBL/GenBank/DDBJ whole genome shotgun (WGS) entry which is preliminary data.</text>
</comment>
<dbReference type="InterPro" id="IPR050142">
    <property type="entry name" value="MADS-box/MEF2_TF"/>
</dbReference>
<evidence type="ECO:0000256" key="4">
    <source>
        <dbReference type="ARBA" id="ARBA00023163"/>
    </source>
</evidence>
<evidence type="ECO:0000256" key="2">
    <source>
        <dbReference type="ARBA" id="ARBA00023015"/>
    </source>
</evidence>
<dbReference type="GO" id="GO:0003677">
    <property type="term" value="F:DNA binding"/>
    <property type="evidence" value="ECO:0007669"/>
    <property type="project" value="UniProtKB-KW"/>
</dbReference>
<keyword evidence="4" id="KW-0804">Transcription</keyword>
<reference evidence="8 9" key="1">
    <citation type="submission" date="2020-04" db="EMBL/GenBank/DDBJ databases">
        <title>Plant Genome Project.</title>
        <authorList>
            <person name="Zhang R.-G."/>
        </authorList>
    </citation>
    <scope>NUCLEOTIDE SEQUENCE [LARGE SCALE GENOMIC DNA]</scope>
    <source>
        <strain evidence="8">YNK0</strain>
        <tissue evidence="8">Leaf</tissue>
    </source>
</reference>
<accession>A0A835D1C1</accession>
<sequence length="309" mass="36055">MGRSKLSLELISKEKSRNTTFQKRKKGLKKKIYEFSTLCGVDACLIIYGPKHGDRPVEPEIWPENSGEVVRIINRYNEHSKEEREKRNLNLSDFFLDRKKKAEEELSKLRRNNEEAYYSFQTGDDQINDFKEDQLWELVTSLDGKLKFMRTIIGSMKEKQGLMEQEAATMIEYCSLIPQQNQNPSSYVPGMYQRSMGLDHDMHQQQPISWVNPLDRRFPNDYPCDQKLMYNPSPMATSMNGMDYPHTQFSGGSSSNLHYNCPPLEGPANGAVSAMSKRSISDASFHQFNEFYDFQDVRMKHRMARFYKF</sequence>
<dbReference type="AlphaFoldDB" id="A0A835D1C1"/>
<dbReference type="PRINTS" id="PR00404">
    <property type="entry name" value="MADSDOMAIN"/>
</dbReference>
<dbReference type="Proteomes" id="UP000655225">
    <property type="component" value="Unassembled WGS sequence"/>
</dbReference>
<evidence type="ECO:0000256" key="3">
    <source>
        <dbReference type="ARBA" id="ARBA00023125"/>
    </source>
</evidence>
<dbReference type="Gene3D" id="3.40.1810.10">
    <property type="entry name" value="Transcription factor, MADS-box"/>
    <property type="match status" value="1"/>
</dbReference>
<keyword evidence="6" id="KW-0175">Coiled coil</keyword>
<evidence type="ECO:0000313" key="8">
    <source>
        <dbReference type="EMBL" id="KAF8377696.1"/>
    </source>
</evidence>
<dbReference type="OMA" id="TWREDDI"/>
<dbReference type="EMBL" id="JABCRI010000024">
    <property type="protein sequence ID" value="KAF8377696.1"/>
    <property type="molecule type" value="Genomic_DNA"/>
</dbReference>
<dbReference type="SMART" id="SM00432">
    <property type="entry name" value="MADS"/>
    <property type="match status" value="1"/>
</dbReference>
<evidence type="ECO:0000256" key="5">
    <source>
        <dbReference type="ARBA" id="ARBA00023242"/>
    </source>
</evidence>
<dbReference type="InterPro" id="IPR036879">
    <property type="entry name" value="TF_MADSbox_sf"/>
</dbReference>
<dbReference type="PROSITE" id="PS50066">
    <property type="entry name" value="MADS_BOX_2"/>
    <property type="match status" value="1"/>
</dbReference>
<dbReference type="PANTHER" id="PTHR48019">
    <property type="entry name" value="SERUM RESPONSE FACTOR HOMOLOG"/>
    <property type="match status" value="1"/>
</dbReference>
<dbReference type="GO" id="GO:0005634">
    <property type="term" value="C:nucleus"/>
    <property type="evidence" value="ECO:0007669"/>
    <property type="project" value="UniProtKB-SubCell"/>
</dbReference>
<evidence type="ECO:0000256" key="1">
    <source>
        <dbReference type="ARBA" id="ARBA00004123"/>
    </source>
</evidence>
<dbReference type="SUPFAM" id="SSF55455">
    <property type="entry name" value="SRF-like"/>
    <property type="match status" value="1"/>
</dbReference>
<evidence type="ECO:0000256" key="6">
    <source>
        <dbReference type="SAM" id="Coils"/>
    </source>
</evidence>
<evidence type="ECO:0000313" key="9">
    <source>
        <dbReference type="Proteomes" id="UP000655225"/>
    </source>
</evidence>
<proteinExistence type="predicted"/>
<gene>
    <name evidence="8" type="ORF">HHK36_031080</name>
</gene>
<feature type="coiled-coil region" evidence="6">
    <location>
        <begin position="92"/>
        <end position="119"/>
    </location>
</feature>
<dbReference type="GO" id="GO:0046983">
    <property type="term" value="F:protein dimerization activity"/>
    <property type="evidence" value="ECO:0007669"/>
    <property type="project" value="InterPro"/>
</dbReference>